<evidence type="ECO:0000313" key="1">
    <source>
        <dbReference type="EMBL" id="AYV82755.1"/>
    </source>
</evidence>
<organism evidence="1">
    <name type="scientific">Hyperionvirus sp</name>
    <dbReference type="NCBI Taxonomy" id="2487770"/>
    <lineage>
        <taxon>Viruses</taxon>
        <taxon>Varidnaviria</taxon>
        <taxon>Bamfordvirae</taxon>
        <taxon>Nucleocytoviricota</taxon>
        <taxon>Megaviricetes</taxon>
        <taxon>Imitervirales</taxon>
        <taxon>Mimiviridae</taxon>
        <taxon>Klosneuvirinae</taxon>
    </lineage>
</organism>
<gene>
    <name evidence="1" type="ORF">Hyperionvirus2_123</name>
</gene>
<protein>
    <submittedName>
        <fullName evidence="1">Uncharacterized protein</fullName>
    </submittedName>
</protein>
<reference evidence="1" key="1">
    <citation type="submission" date="2018-10" db="EMBL/GenBank/DDBJ databases">
        <title>Hidden diversity of soil giant viruses.</title>
        <authorList>
            <person name="Schulz F."/>
            <person name="Alteio L."/>
            <person name="Goudeau D."/>
            <person name="Ryan E.M."/>
            <person name="Malmstrom R.R."/>
            <person name="Blanchard J."/>
            <person name="Woyke T."/>
        </authorList>
    </citation>
    <scope>NUCLEOTIDE SEQUENCE</scope>
    <source>
        <strain evidence="1">HYV1</strain>
    </source>
</reference>
<name>A0A3G5A677_9VIRU</name>
<accession>A0A3G5A677</accession>
<sequence>MKDKNGFDLSIRNETGCKIEITDETTDLVVKKLKNCSVYGVKTDPENGPIENVTISRAKCHDGDCECGFVKLRNLTANTIVIADPLGSSSGSLEPYGSIKIYNERVRSRCLKITGVSYEQVLTGPEFLGRYENLITFVSGKPIPLNHVSGNLYETLGPVLFRADHKMPTKPENIRGSFTAKFIMEPDSQCTMTLTNVELFSGEKLVQELDCLNNLILTGVFRNASFPIILRNEKAITCLIEGIQVRISVEVDPRINFSGSPAVINHGSFLFNLFI</sequence>
<dbReference type="EMBL" id="MK072384">
    <property type="protein sequence ID" value="AYV82755.1"/>
    <property type="molecule type" value="Genomic_DNA"/>
</dbReference>
<proteinExistence type="predicted"/>